<organism evidence="2 3">
    <name type="scientific">Gelatiniphilus marinus</name>
    <dbReference type="NCBI Taxonomy" id="1759464"/>
    <lineage>
        <taxon>Bacteria</taxon>
        <taxon>Pseudomonadati</taxon>
        <taxon>Bacteroidota</taxon>
        <taxon>Flavobacteriia</taxon>
        <taxon>Flavobacteriales</taxon>
        <taxon>Flavobacteriaceae</taxon>
        <taxon>Gelatiniphilus</taxon>
    </lineage>
</organism>
<proteinExistence type="predicted"/>
<comment type="caution">
    <text evidence="2">The sequence shown here is derived from an EMBL/GenBank/DDBJ whole genome shotgun (WGS) entry which is preliminary data.</text>
</comment>
<dbReference type="InterPro" id="IPR029062">
    <property type="entry name" value="Class_I_gatase-like"/>
</dbReference>
<dbReference type="Proteomes" id="UP001597441">
    <property type="component" value="Unassembled WGS sequence"/>
</dbReference>
<evidence type="ECO:0000313" key="3">
    <source>
        <dbReference type="Proteomes" id="UP001597441"/>
    </source>
</evidence>
<evidence type="ECO:0000259" key="1">
    <source>
        <dbReference type="Pfam" id="PF06283"/>
    </source>
</evidence>
<dbReference type="PANTHER" id="PTHR40469">
    <property type="entry name" value="SECRETED GLYCOSYL HYDROLASE"/>
    <property type="match status" value="1"/>
</dbReference>
<dbReference type="Gene3D" id="3.40.50.880">
    <property type="match status" value="1"/>
</dbReference>
<feature type="domain" description="ThuA-like" evidence="1">
    <location>
        <begin position="27"/>
        <end position="237"/>
    </location>
</feature>
<evidence type="ECO:0000313" key="2">
    <source>
        <dbReference type="EMBL" id="MFD2536242.1"/>
    </source>
</evidence>
<dbReference type="InterPro" id="IPR029010">
    <property type="entry name" value="ThuA-like"/>
</dbReference>
<dbReference type="SUPFAM" id="SSF52317">
    <property type="entry name" value="Class I glutamine amidotransferase-like"/>
    <property type="match status" value="1"/>
</dbReference>
<dbReference type="RefSeq" id="WP_388020309.1">
    <property type="nucleotide sequence ID" value="NZ_JBHUDT010000007.1"/>
</dbReference>
<accession>A0ABW5JWC8</accession>
<reference evidence="3" key="1">
    <citation type="journal article" date="2019" name="Int. J. Syst. Evol. Microbiol.">
        <title>The Global Catalogue of Microorganisms (GCM) 10K type strain sequencing project: providing services to taxonomists for standard genome sequencing and annotation.</title>
        <authorList>
            <consortium name="The Broad Institute Genomics Platform"/>
            <consortium name="The Broad Institute Genome Sequencing Center for Infectious Disease"/>
            <person name="Wu L."/>
            <person name="Ma J."/>
        </authorList>
    </citation>
    <scope>NUCLEOTIDE SEQUENCE [LARGE SCALE GENOMIC DNA]</scope>
    <source>
        <strain evidence="3">KCTC 42903</strain>
    </source>
</reference>
<name>A0ABW5JWC8_9FLAO</name>
<gene>
    <name evidence="2" type="ORF">ACFSQS_14100</name>
</gene>
<keyword evidence="3" id="KW-1185">Reference proteome</keyword>
<dbReference type="Pfam" id="PF06283">
    <property type="entry name" value="ThuA"/>
    <property type="match status" value="1"/>
</dbReference>
<dbReference type="EMBL" id="JBHULK010000007">
    <property type="protein sequence ID" value="MFD2536242.1"/>
    <property type="molecule type" value="Genomic_DNA"/>
</dbReference>
<sequence length="249" mass="28048">MKPKFIKSILIFAISILIISCDKKEEKILVFSKTNGFRHGSIEAGITALKKLGKENNFKAVATEDSLYFVEDSLKQFSAVVFLNTTGDILNHEQQADFERYIQTGGGFVGVHAATNTESEWPWFNKLAGACFNGHPKIQEAKLHAVNKNHLSTNHLEDTWVKTDEWYNFKDINPDINVLITIDETTYKGGTNGENHPISWYHNFDGGRAFYTAMGHTNETYANPLFLNHLLGGIKYAIGKNPQNAYTKK</sequence>
<protein>
    <submittedName>
        <fullName evidence="2">ThuA domain-containing protein</fullName>
    </submittedName>
</protein>
<dbReference type="PANTHER" id="PTHR40469:SF2">
    <property type="entry name" value="GALACTOSE-BINDING DOMAIN-LIKE SUPERFAMILY PROTEIN"/>
    <property type="match status" value="1"/>
</dbReference>
<dbReference type="PROSITE" id="PS51257">
    <property type="entry name" value="PROKAR_LIPOPROTEIN"/>
    <property type="match status" value="1"/>
</dbReference>